<sequence length="35" mass="3601">MNRGPAGEMEVSHANSCSLGPCTRTARPLGKTGLT</sequence>
<evidence type="ECO:0000313" key="3">
    <source>
        <dbReference type="Proteomes" id="UP000063308"/>
    </source>
</evidence>
<name>A0A0E4FVE2_9BRAD</name>
<reference evidence="2 3" key="1">
    <citation type="submission" date="2014-11" db="EMBL/GenBank/DDBJ databases">
        <title>Symbiosis island explosion on the genome of extra-slow-growing strains of soybean bradyrhizobia with massive insertion sequences.</title>
        <authorList>
            <person name="Iida T."/>
            <person name="Minamisawa K."/>
        </authorList>
    </citation>
    <scope>NUCLEOTIDE SEQUENCE [LARGE SCALE GENOMIC DNA]</scope>
    <source>
        <strain evidence="2 3">NK6</strain>
    </source>
</reference>
<accession>A0A0E4FVE2</accession>
<proteinExistence type="predicted"/>
<organism evidence="2 3">
    <name type="scientific">Bradyrhizobium diazoefficiens</name>
    <dbReference type="NCBI Taxonomy" id="1355477"/>
    <lineage>
        <taxon>Bacteria</taxon>
        <taxon>Pseudomonadati</taxon>
        <taxon>Pseudomonadota</taxon>
        <taxon>Alphaproteobacteria</taxon>
        <taxon>Hyphomicrobiales</taxon>
        <taxon>Nitrobacteraceae</taxon>
        <taxon>Bradyrhizobium</taxon>
    </lineage>
</organism>
<protein>
    <submittedName>
        <fullName evidence="2">Uncharacterized protein</fullName>
    </submittedName>
</protein>
<evidence type="ECO:0000313" key="2">
    <source>
        <dbReference type="EMBL" id="BAR59403.1"/>
    </source>
</evidence>
<dbReference type="Proteomes" id="UP000063308">
    <property type="component" value="Chromosome"/>
</dbReference>
<evidence type="ECO:0000256" key="1">
    <source>
        <dbReference type="SAM" id="MobiDB-lite"/>
    </source>
</evidence>
<feature type="region of interest" description="Disordered" evidence="1">
    <location>
        <begin position="1"/>
        <end position="35"/>
    </location>
</feature>
<gene>
    <name evidence="2" type="ORF">NK6_6250</name>
</gene>
<dbReference type="AlphaFoldDB" id="A0A0E4FVE2"/>
<dbReference type="EMBL" id="AP014685">
    <property type="protein sequence ID" value="BAR59403.1"/>
    <property type="molecule type" value="Genomic_DNA"/>
</dbReference>